<evidence type="ECO:0000313" key="2">
    <source>
        <dbReference type="EMBL" id="NNU43073.1"/>
    </source>
</evidence>
<dbReference type="EMBL" id="JABFCS010000001">
    <property type="protein sequence ID" value="NNU43073.1"/>
    <property type="molecule type" value="Genomic_DNA"/>
</dbReference>
<comment type="caution">
    <text evidence="2">The sequence shown here is derived from an EMBL/GenBank/DDBJ whole genome shotgun (WGS) entry which is preliminary data.</text>
</comment>
<dbReference type="GO" id="GO:0005886">
    <property type="term" value="C:plasma membrane"/>
    <property type="evidence" value="ECO:0007669"/>
    <property type="project" value="TreeGrafter"/>
</dbReference>
<evidence type="ECO:0000313" key="3">
    <source>
        <dbReference type="Proteomes" id="UP000552954"/>
    </source>
</evidence>
<keyword evidence="1" id="KW-0812">Transmembrane</keyword>
<organism evidence="2 3">
    <name type="scientific">Ramlibacter montanisoli</name>
    <dbReference type="NCBI Taxonomy" id="2732512"/>
    <lineage>
        <taxon>Bacteria</taxon>
        <taxon>Pseudomonadati</taxon>
        <taxon>Pseudomonadota</taxon>
        <taxon>Betaproteobacteria</taxon>
        <taxon>Burkholderiales</taxon>
        <taxon>Comamonadaceae</taxon>
        <taxon>Ramlibacter</taxon>
    </lineage>
</organism>
<evidence type="ECO:0000256" key="1">
    <source>
        <dbReference type="SAM" id="Phobius"/>
    </source>
</evidence>
<keyword evidence="1" id="KW-0472">Membrane</keyword>
<keyword evidence="3" id="KW-1185">Reference proteome</keyword>
<feature type="transmembrane region" description="Helical" evidence="1">
    <location>
        <begin position="14"/>
        <end position="47"/>
    </location>
</feature>
<dbReference type="AlphaFoldDB" id="A0A849KFW9"/>
<gene>
    <name evidence="2" type="ORF">HK415_07745</name>
</gene>
<dbReference type="Proteomes" id="UP000552954">
    <property type="component" value="Unassembled WGS sequence"/>
</dbReference>
<dbReference type="PANTHER" id="PTHR35813">
    <property type="entry name" value="INNER MEMBRANE PROTEIN YBAN"/>
    <property type="match status" value="1"/>
</dbReference>
<dbReference type="PIRSF" id="PIRSF016789">
    <property type="entry name" value="DUF454"/>
    <property type="match status" value="1"/>
</dbReference>
<dbReference type="InterPro" id="IPR007401">
    <property type="entry name" value="DUF454"/>
</dbReference>
<reference evidence="2 3" key="2">
    <citation type="submission" date="2020-06" db="EMBL/GenBank/DDBJ databases">
        <title>Ramlibacter rhizophilus sp. nov., isolated from rhizosphere soil of national flower Mugunghwa from South Korea.</title>
        <authorList>
            <person name="Zheng-Fei Y."/>
            <person name="Huan T."/>
        </authorList>
    </citation>
    <scope>NUCLEOTIDE SEQUENCE [LARGE SCALE GENOMIC DNA]</scope>
    <source>
        <strain evidence="2 3">B156</strain>
    </source>
</reference>
<feature type="transmembrane region" description="Helical" evidence="1">
    <location>
        <begin position="106"/>
        <end position="125"/>
    </location>
</feature>
<proteinExistence type="predicted"/>
<dbReference type="PANTHER" id="PTHR35813:SF1">
    <property type="entry name" value="INNER MEMBRANE PROTEIN YBAN"/>
    <property type="match status" value="1"/>
</dbReference>
<dbReference type="Pfam" id="PF04304">
    <property type="entry name" value="DUF454"/>
    <property type="match status" value="1"/>
</dbReference>
<accession>A0A849KFW9</accession>
<protein>
    <submittedName>
        <fullName evidence="2">YbaN family protein</fullName>
    </submittedName>
</protein>
<dbReference type="RefSeq" id="WP_171557883.1">
    <property type="nucleotide sequence ID" value="NZ_JABFCS010000001.1"/>
</dbReference>
<feature type="transmembrane region" description="Helical" evidence="1">
    <location>
        <begin position="83"/>
        <end position="100"/>
    </location>
</feature>
<reference evidence="2 3" key="1">
    <citation type="submission" date="2020-05" db="EMBL/GenBank/DDBJ databases">
        <authorList>
            <person name="Khan S.A."/>
            <person name="Jeon C.O."/>
            <person name="Chun B.H."/>
        </authorList>
    </citation>
    <scope>NUCLEOTIDE SEQUENCE [LARGE SCALE GENOMIC DNA]</scope>
    <source>
        <strain evidence="2 3">B156</strain>
    </source>
</reference>
<keyword evidence="1" id="KW-1133">Transmembrane helix</keyword>
<name>A0A849KFW9_9BURK</name>
<sequence length="138" mass="15512">MTANPRSLTAPARWLLQALAGLCLLLGLVGVFVPVMPTVPFLIVAAWAASRSSPRLHQWLMEHPRFGRQLRQWNEHGIVPRRAKWFTTVMMAISAVSMLVVAPRAWVPFVLAGVAVMALVLWWLWRRPEREPPEATGA</sequence>